<feature type="domain" description="Glycosyltransferase RgtA/B/C/D-like" evidence="9">
    <location>
        <begin position="88"/>
        <end position="227"/>
    </location>
</feature>
<dbReference type="RefSeq" id="WP_203804078.1">
    <property type="nucleotide sequence ID" value="NZ_BOMY01000016.1"/>
</dbReference>
<evidence type="ECO:0000256" key="3">
    <source>
        <dbReference type="ARBA" id="ARBA00022676"/>
    </source>
</evidence>
<feature type="transmembrane region" description="Helical" evidence="8">
    <location>
        <begin position="311"/>
        <end position="330"/>
    </location>
</feature>
<keyword evidence="3" id="KW-0328">Glycosyltransferase</keyword>
<feature type="transmembrane region" description="Helical" evidence="8">
    <location>
        <begin position="287"/>
        <end position="305"/>
    </location>
</feature>
<evidence type="ECO:0000259" key="9">
    <source>
        <dbReference type="Pfam" id="PF13231"/>
    </source>
</evidence>
<keyword evidence="11" id="KW-1185">Reference proteome</keyword>
<comment type="subcellular location">
    <subcellularLocation>
        <location evidence="1">Cell membrane</location>
        <topology evidence="1">Multi-pass membrane protein</topology>
    </subcellularLocation>
</comment>
<dbReference type="GO" id="GO:0016763">
    <property type="term" value="F:pentosyltransferase activity"/>
    <property type="evidence" value="ECO:0007669"/>
    <property type="project" value="TreeGrafter"/>
</dbReference>
<keyword evidence="5 8" id="KW-0812">Transmembrane</keyword>
<feature type="transmembrane region" description="Helical" evidence="8">
    <location>
        <begin position="260"/>
        <end position="280"/>
    </location>
</feature>
<dbReference type="Proteomes" id="UP000623608">
    <property type="component" value="Unassembled WGS sequence"/>
</dbReference>
<dbReference type="InterPro" id="IPR038731">
    <property type="entry name" value="RgtA/B/C-like"/>
</dbReference>
<reference evidence="10" key="1">
    <citation type="submission" date="2021-01" db="EMBL/GenBank/DDBJ databases">
        <title>Whole genome shotgun sequence of Actinoplanes tereljensis NBRC 105297.</title>
        <authorList>
            <person name="Komaki H."/>
            <person name="Tamura T."/>
        </authorList>
    </citation>
    <scope>NUCLEOTIDE SEQUENCE</scope>
    <source>
        <strain evidence="10">NBRC 105297</strain>
    </source>
</reference>
<feature type="transmembrane region" description="Helical" evidence="8">
    <location>
        <begin position="192"/>
        <end position="211"/>
    </location>
</feature>
<dbReference type="GO" id="GO:0005886">
    <property type="term" value="C:plasma membrane"/>
    <property type="evidence" value="ECO:0007669"/>
    <property type="project" value="UniProtKB-SubCell"/>
</dbReference>
<evidence type="ECO:0000313" key="11">
    <source>
        <dbReference type="Proteomes" id="UP000623608"/>
    </source>
</evidence>
<evidence type="ECO:0000256" key="8">
    <source>
        <dbReference type="SAM" id="Phobius"/>
    </source>
</evidence>
<sequence>MDTVARSDAQTAIIPRQRAAPTAPARPTTWLTWVAPALVTAVLGGWRLTTPALWADELATWGAVRLSWEQLRELTDNVDIVLAPYYAAMKAYTSIAGTSTVALRLPALLAMIAATLLTTALGRRLGGPAAGLLAGLIFAVLPATSRYGQEARSYAFAIFAGTLALLFLIRLLDRPTVARAAGYAGAVALTGLSHPLSALLVLAAHGAAVAWRRGPRVAAFWLPAAVLGGLPALVLTALGARQRGQLSWIKVLTIDLLQVVPDRIFLSGAVAGLVLGLAVLGARESASLAAAGFGPILLLLVAGLFEPIWSARYVLVSLPALAVLAAVAALRFGPRPATVVLLLLTLIGWPAQLDARAPAGHSEDSAKIAAVITPLERPGDVVVFPDTHPSIPWAPRDIYERYLSPPRPPDVLRTEPQRTDGRFLATECPAATCLGAPPRIWVIRVDNSADPYANMIGPKRKVLADNYQPVRRWQYPLLGITLLERKPSR</sequence>
<feature type="transmembrane region" description="Helical" evidence="8">
    <location>
        <begin position="125"/>
        <end position="142"/>
    </location>
</feature>
<keyword evidence="2" id="KW-1003">Cell membrane</keyword>
<feature type="transmembrane region" description="Helical" evidence="8">
    <location>
        <begin position="101"/>
        <end position="119"/>
    </location>
</feature>
<proteinExistence type="predicted"/>
<gene>
    <name evidence="10" type="ORF">Ate02nite_24350</name>
</gene>
<dbReference type="InterPro" id="IPR050297">
    <property type="entry name" value="LipidA_mod_glycosyltrf_83"/>
</dbReference>
<dbReference type="GO" id="GO:0009103">
    <property type="term" value="P:lipopolysaccharide biosynthetic process"/>
    <property type="evidence" value="ECO:0007669"/>
    <property type="project" value="UniProtKB-ARBA"/>
</dbReference>
<dbReference type="EMBL" id="BOMY01000016">
    <property type="protein sequence ID" value="GIF19705.1"/>
    <property type="molecule type" value="Genomic_DNA"/>
</dbReference>
<keyword evidence="7 8" id="KW-0472">Membrane</keyword>
<evidence type="ECO:0000256" key="2">
    <source>
        <dbReference type="ARBA" id="ARBA00022475"/>
    </source>
</evidence>
<feature type="transmembrane region" description="Helical" evidence="8">
    <location>
        <begin position="218"/>
        <end position="240"/>
    </location>
</feature>
<dbReference type="Pfam" id="PF13231">
    <property type="entry name" value="PMT_2"/>
    <property type="match status" value="1"/>
</dbReference>
<evidence type="ECO:0000256" key="6">
    <source>
        <dbReference type="ARBA" id="ARBA00022989"/>
    </source>
</evidence>
<dbReference type="PANTHER" id="PTHR33908">
    <property type="entry name" value="MANNOSYLTRANSFERASE YKCB-RELATED"/>
    <property type="match status" value="1"/>
</dbReference>
<comment type="caution">
    <text evidence="10">The sequence shown here is derived from an EMBL/GenBank/DDBJ whole genome shotgun (WGS) entry which is preliminary data.</text>
</comment>
<feature type="transmembrane region" description="Helical" evidence="8">
    <location>
        <begin position="154"/>
        <end position="172"/>
    </location>
</feature>
<evidence type="ECO:0000256" key="4">
    <source>
        <dbReference type="ARBA" id="ARBA00022679"/>
    </source>
</evidence>
<evidence type="ECO:0000313" key="10">
    <source>
        <dbReference type="EMBL" id="GIF19705.1"/>
    </source>
</evidence>
<evidence type="ECO:0000256" key="5">
    <source>
        <dbReference type="ARBA" id="ARBA00022692"/>
    </source>
</evidence>
<keyword evidence="6 8" id="KW-1133">Transmembrane helix</keyword>
<keyword evidence="4" id="KW-0808">Transferase</keyword>
<evidence type="ECO:0000256" key="1">
    <source>
        <dbReference type="ARBA" id="ARBA00004651"/>
    </source>
</evidence>
<dbReference type="AlphaFoldDB" id="A0A919NJ90"/>
<evidence type="ECO:0000256" key="7">
    <source>
        <dbReference type="ARBA" id="ARBA00023136"/>
    </source>
</evidence>
<organism evidence="10 11">
    <name type="scientific">Paractinoplanes tereljensis</name>
    <dbReference type="NCBI Taxonomy" id="571912"/>
    <lineage>
        <taxon>Bacteria</taxon>
        <taxon>Bacillati</taxon>
        <taxon>Actinomycetota</taxon>
        <taxon>Actinomycetes</taxon>
        <taxon>Micromonosporales</taxon>
        <taxon>Micromonosporaceae</taxon>
        <taxon>Paractinoplanes</taxon>
    </lineage>
</organism>
<protein>
    <recommendedName>
        <fullName evidence="9">Glycosyltransferase RgtA/B/C/D-like domain-containing protein</fullName>
    </recommendedName>
</protein>
<accession>A0A919NJ90</accession>
<dbReference type="PANTHER" id="PTHR33908:SF11">
    <property type="entry name" value="MEMBRANE PROTEIN"/>
    <property type="match status" value="1"/>
</dbReference>
<name>A0A919NJ90_9ACTN</name>